<proteinExistence type="predicted"/>
<accession>M6VPD5</accession>
<gene>
    <name evidence="1" type="ORF">LEP1GSC172_3496</name>
</gene>
<dbReference type="EMBL" id="AKWD02000019">
    <property type="protein sequence ID" value="EMO54919.1"/>
    <property type="molecule type" value="Genomic_DNA"/>
</dbReference>
<organism evidence="1 2">
    <name type="scientific">Leptospira noguchii</name>
    <dbReference type="NCBI Taxonomy" id="28182"/>
    <lineage>
        <taxon>Bacteria</taxon>
        <taxon>Pseudomonadati</taxon>
        <taxon>Spirochaetota</taxon>
        <taxon>Spirochaetia</taxon>
        <taxon>Leptospirales</taxon>
        <taxon>Leptospiraceae</taxon>
        <taxon>Leptospira</taxon>
    </lineage>
</organism>
<reference evidence="1 2" key="1">
    <citation type="submission" date="2013-01" db="EMBL/GenBank/DDBJ databases">
        <authorList>
            <person name="Harkins D.M."/>
            <person name="Durkin A.S."/>
            <person name="Brinkac L.M."/>
            <person name="Haft D.H."/>
            <person name="Selengut J.D."/>
            <person name="Sanka R."/>
            <person name="DePew J."/>
            <person name="Purushe J."/>
            <person name="Matthias M.A."/>
            <person name="Vinetz J.M."/>
            <person name="Sutton G.G."/>
            <person name="Nierman W.C."/>
            <person name="Fouts D.E."/>
        </authorList>
    </citation>
    <scope>NUCLEOTIDE SEQUENCE [LARGE SCALE GENOMIC DNA]</scope>
    <source>
        <strain evidence="1 2">HAI1536</strain>
    </source>
</reference>
<comment type="caution">
    <text evidence="1">The sequence shown here is derived from an EMBL/GenBank/DDBJ whole genome shotgun (WGS) entry which is preliminary data.</text>
</comment>
<dbReference type="AlphaFoldDB" id="M6VPD5"/>
<name>M6VPD5_9LEPT</name>
<sequence length="44" mass="5446">MIFFHGHSPNPKIRFDNLKRYTRFRFFLRKRNQAHARTSAQKIL</sequence>
<protein>
    <submittedName>
        <fullName evidence="1">Uncharacterized protein</fullName>
    </submittedName>
</protein>
<evidence type="ECO:0000313" key="1">
    <source>
        <dbReference type="EMBL" id="EMO54919.1"/>
    </source>
</evidence>
<evidence type="ECO:0000313" key="2">
    <source>
        <dbReference type="Proteomes" id="UP000012112"/>
    </source>
</evidence>
<dbReference type="Proteomes" id="UP000012112">
    <property type="component" value="Unassembled WGS sequence"/>
</dbReference>